<dbReference type="RefSeq" id="WP_264953345.1">
    <property type="nucleotide sequence ID" value="NZ_JAPDVE010000005.1"/>
</dbReference>
<organism evidence="1 2">
    <name type="scientific">Segatella copri</name>
    <dbReference type="NCBI Taxonomy" id="165179"/>
    <lineage>
        <taxon>Bacteria</taxon>
        <taxon>Pseudomonadati</taxon>
        <taxon>Bacteroidota</taxon>
        <taxon>Bacteroidia</taxon>
        <taxon>Bacteroidales</taxon>
        <taxon>Prevotellaceae</taxon>
        <taxon>Segatella</taxon>
    </lineage>
</organism>
<dbReference type="AlphaFoldDB" id="A0AAW5TVL7"/>
<dbReference type="EMBL" id="JAPDVG010000001">
    <property type="protein sequence ID" value="MCW4130088.1"/>
    <property type="molecule type" value="Genomic_DNA"/>
</dbReference>
<evidence type="ECO:0000313" key="2">
    <source>
        <dbReference type="Proteomes" id="UP001209417"/>
    </source>
</evidence>
<dbReference type="Proteomes" id="UP001209417">
    <property type="component" value="Unassembled WGS sequence"/>
</dbReference>
<name>A0AAW5TVL7_9BACT</name>
<proteinExistence type="predicted"/>
<gene>
    <name evidence="1" type="ORF">ONT19_00460</name>
</gene>
<accession>A0AAW5TVL7</accession>
<reference evidence="1" key="1">
    <citation type="submission" date="2022-11" db="EMBL/GenBank/DDBJ databases">
        <title>Genomic repertoires linked with pathogenic potency of arthritogenic Prevotella copri isolated from the gut of rheumatoid arthritis patients.</title>
        <authorList>
            <person name="Nii T."/>
            <person name="Maeda Y."/>
            <person name="Motooka D."/>
            <person name="Naito M."/>
            <person name="Matsumoto Y."/>
            <person name="Ogawa T."/>
            <person name="Oguro-Igashira E."/>
            <person name="Kishikawa T."/>
            <person name="Yamashita M."/>
            <person name="Koizumi S."/>
            <person name="Kurakawa T."/>
            <person name="Okumura R."/>
            <person name="Kayama H."/>
            <person name="Murakami M."/>
            <person name="Sakaguchi T."/>
            <person name="Das B."/>
            <person name="Nakamura S."/>
            <person name="Okada Y."/>
            <person name="Kumanogoh A."/>
            <person name="Takeda K."/>
        </authorList>
    </citation>
    <scope>NUCLEOTIDE SEQUENCE</scope>
    <source>
        <strain evidence="1">H019-1</strain>
    </source>
</reference>
<protein>
    <submittedName>
        <fullName evidence="1">Uncharacterized protein</fullName>
    </submittedName>
</protein>
<comment type="caution">
    <text evidence="1">The sequence shown here is derived from an EMBL/GenBank/DDBJ whole genome shotgun (WGS) entry which is preliminary data.</text>
</comment>
<evidence type="ECO:0000313" key="1">
    <source>
        <dbReference type="EMBL" id="MCW4130088.1"/>
    </source>
</evidence>
<sequence length="58" mass="6886">MDKNVILSNEELELLITGLHCVDERSYNFYTTTYTPWSEAKELKENLRIKLKRVLLNV</sequence>